<dbReference type="GO" id="GO:0003700">
    <property type="term" value="F:DNA-binding transcription factor activity"/>
    <property type="evidence" value="ECO:0007669"/>
    <property type="project" value="InterPro"/>
</dbReference>
<dbReference type="PANTHER" id="PTHR43537:SF24">
    <property type="entry name" value="GLUCONATE OPERON TRANSCRIPTIONAL REPRESSOR"/>
    <property type="match status" value="1"/>
</dbReference>
<dbReference type="Gene3D" id="1.20.120.530">
    <property type="entry name" value="GntR ligand-binding domain-like"/>
    <property type="match status" value="1"/>
</dbReference>
<dbReference type="InterPro" id="IPR036390">
    <property type="entry name" value="WH_DNA-bd_sf"/>
</dbReference>
<dbReference type="STRING" id="1494590.ATN84_18275"/>
<dbReference type="EMBL" id="LNTU01000037">
    <property type="protein sequence ID" value="KXF75901.1"/>
    <property type="molecule type" value="Genomic_DNA"/>
</dbReference>
<dbReference type="OrthoDB" id="8247358at2"/>
<dbReference type="InterPro" id="IPR000524">
    <property type="entry name" value="Tscrpt_reg_HTH_GntR"/>
</dbReference>
<keyword evidence="3" id="KW-0804">Transcription</keyword>
<evidence type="ECO:0000256" key="2">
    <source>
        <dbReference type="ARBA" id="ARBA00023125"/>
    </source>
</evidence>
<gene>
    <name evidence="6" type="ORF">ATN84_18275</name>
</gene>
<evidence type="ECO:0000259" key="5">
    <source>
        <dbReference type="PROSITE" id="PS50949"/>
    </source>
</evidence>
<feature type="region of interest" description="Disordered" evidence="4">
    <location>
        <begin position="216"/>
        <end position="238"/>
    </location>
</feature>
<evidence type="ECO:0000256" key="1">
    <source>
        <dbReference type="ARBA" id="ARBA00023015"/>
    </source>
</evidence>
<dbReference type="PROSITE" id="PS50949">
    <property type="entry name" value="HTH_GNTR"/>
    <property type="match status" value="1"/>
</dbReference>
<protein>
    <recommendedName>
        <fullName evidence="5">HTH gntR-type domain-containing protein</fullName>
    </recommendedName>
</protein>
<evidence type="ECO:0000256" key="4">
    <source>
        <dbReference type="SAM" id="MobiDB-lite"/>
    </source>
</evidence>
<evidence type="ECO:0000256" key="3">
    <source>
        <dbReference type="ARBA" id="ARBA00023163"/>
    </source>
</evidence>
<dbReference type="AlphaFoldDB" id="A0A135HRS1"/>
<keyword evidence="1" id="KW-0805">Transcription regulation</keyword>
<dbReference type="SUPFAM" id="SSF46785">
    <property type="entry name" value="Winged helix' DNA-binding domain"/>
    <property type="match status" value="1"/>
</dbReference>
<dbReference type="SMART" id="SM00345">
    <property type="entry name" value="HTH_GNTR"/>
    <property type="match status" value="1"/>
</dbReference>
<dbReference type="PANTHER" id="PTHR43537">
    <property type="entry name" value="TRANSCRIPTIONAL REGULATOR, GNTR FAMILY"/>
    <property type="match status" value="1"/>
</dbReference>
<accession>A0A135HRS1</accession>
<dbReference type="RefSeq" id="WP_068884260.1">
    <property type="nucleotide sequence ID" value="NZ_LNTU01000037.1"/>
</dbReference>
<comment type="caution">
    <text evidence="6">The sequence shown here is derived from an EMBL/GenBank/DDBJ whole genome shotgun (WGS) entry which is preliminary data.</text>
</comment>
<dbReference type="InterPro" id="IPR036388">
    <property type="entry name" value="WH-like_DNA-bd_sf"/>
</dbReference>
<organism evidence="6 7">
    <name type="scientific">Paramesorhizobium deserti</name>
    <dbReference type="NCBI Taxonomy" id="1494590"/>
    <lineage>
        <taxon>Bacteria</taxon>
        <taxon>Pseudomonadati</taxon>
        <taxon>Pseudomonadota</taxon>
        <taxon>Alphaproteobacteria</taxon>
        <taxon>Hyphomicrobiales</taxon>
        <taxon>Phyllobacteriaceae</taxon>
        <taxon>Paramesorhizobium</taxon>
    </lineage>
</organism>
<dbReference type="InterPro" id="IPR011711">
    <property type="entry name" value="GntR_C"/>
</dbReference>
<dbReference type="CDD" id="cd07377">
    <property type="entry name" value="WHTH_GntR"/>
    <property type="match status" value="1"/>
</dbReference>
<dbReference type="Gene3D" id="1.10.10.10">
    <property type="entry name" value="Winged helix-like DNA-binding domain superfamily/Winged helix DNA-binding domain"/>
    <property type="match status" value="1"/>
</dbReference>
<dbReference type="InterPro" id="IPR008920">
    <property type="entry name" value="TF_FadR/GntR_C"/>
</dbReference>
<dbReference type="GO" id="GO:0003677">
    <property type="term" value="F:DNA binding"/>
    <property type="evidence" value="ECO:0007669"/>
    <property type="project" value="UniProtKB-KW"/>
</dbReference>
<feature type="domain" description="HTH gntR-type" evidence="5">
    <location>
        <begin position="8"/>
        <end position="75"/>
    </location>
</feature>
<keyword evidence="2" id="KW-0238">DNA-binding</keyword>
<dbReference type="Pfam" id="PF07729">
    <property type="entry name" value="FCD"/>
    <property type="match status" value="1"/>
</dbReference>
<dbReference type="SMART" id="SM00895">
    <property type="entry name" value="FCD"/>
    <property type="match status" value="1"/>
</dbReference>
<dbReference type="SUPFAM" id="SSF48008">
    <property type="entry name" value="GntR ligand-binding domain-like"/>
    <property type="match status" value="1"/>
</dbReference>
<sequence>MKKVIRPGFLVDEVVRAIREMIVEGQVLPGERLSENALAADLGVSTTPVREAIALLRREGLVTVQPQSGTYVFELQPGELNQLCELRFALEPAAVQLALDNPASTLAHDLKAIVEKMRLAQDEGRVRDYLSLDTAFHDTIIAASGNPYIASAYALIGAKMAALRNRLGKDPHHMRKSMREHVEIADAIGKRDLARATQILVRHIARKEGSYWEHLDPRSISAPDVPEPASGTSHRSGS</sequence>
<proteinExistence type="predicted"/>
<dbReference type="Pfam" id="PF00392">
    <property type="entry name" value="GntR"/>
    <property type="match status" value="1"/>
</dbReference>
<evidence type="ECO:0000313" key="7">
    <source>
        <dbReference type="Proteomes" id="UP000070107"/>
    </source>
</evidence>
<name>A0A135HRS1_9HYPH</name>
<dbReference type="Proteomes" id="UP000070107">
    <property type="component" value="Unassembled WGS sequence"/>
</dbReference>
<reference evidence="6 7" key="1">
    <citation type="submission" date="2015-11" db="EMBL/GenBank/DDBJ databases">
        <title>Draft genome sequence of Paramesorhizobium deserti A-3-E, a strain highly resistant to diverse beta-lactam antibiotics.</title>
        <authorList>
            <person name="Lv R."/>
            <person name="Yang X."/>
            <person name="Fang N."/>
            <person name="Guo J."/>
            <person name="Luo X."/>
            <person name="Peng F."/>
            <person name="Yang R."/>
            <person name="Cui Y."/>
            <person name="Fang C."/>
            <person name="Song Y."/>
        </authorList>
    </citation>
    <scope>NUCLEOTIDE SEQUENCE [LARGE SCALE GENOMIC DNA]</scope>
    <source>
        <strain evidence="6 7">A-3-E</strain>
    </source>
</reference>
<keyword evidence="7" id="KW-1185">Reference proteome</keyword>
<evidence type="ECO:0000313" key="6">
    <source>
        <dbReference type="EMBL" id="KXF75901.1"/>
    </source>
</evidence>